<keyword evidence="4 11" id="KW-0812">Transmembrane</keyword>
<evidence type="ECO:0000256" key="4">
    <source>
        <dbReference type="ARBA" id="ARBA00022692"/>
    </source>
</evidence>
<dbReference type="EMBL" id="MU860359">
    <property type="protein sequence ID" value="KAK4234517.1"/>
    <property type="molecule type" value="Genomic_DNA"/>
</dbReference>
<keyword evidence="14" id="KW-1185">Reference proteome</keyword>
<comment type="similarity">
    <text evidence="2">Belongs to the ferric reductase (FRE) family.</text>
</comment>
<feature type="transmembrane region" description="Helical" evidence="11">
    <location>
        <begin position="297"/>
        <end position="313"/>
    </location>
</feature>
<evidence type="ECO:0000256" key="11">
    <source>
        <dbReference type="SAM" id="Phobius"/>
    </source>
</evidence>
<evidence type="ECO:0000256" key="5">
    <source>
        <dbReference type="ARBA" id="ARBA00022982"/>
    </source>
</evidence>
<organism evidence="13 14">
    <name type="scientific">Achaetomium macrosporum</name>
    <dbReference type="NCBI Taxonomy" id="79813"/>
    <lineage>
        <taxon>Eukaryota</taxon>
        <taxon>Fungi</taxon>
        <taxon>Dikarya</taxon>
        <taxon>Ascomycota</taxon>
        <taxon>Pezizomycotina</taxon>
        <taxon>Sordariomycetes</taxon>
        <taxon>Sordariomycetidae</taxon>
        <taxon>Sordariales</taxon>
        <taxon>Chaetomiaceae</taxon>
        <taxon>Achaetomium</taxon>
    </lineage>
</organism>
<feature type="transmembrane region" description="Helical" evidence="11">
    <location>
        <begin position="224"/>
        <end position="243"/>
    </location>
</feature>
<evidence type="ECO:0000313" key="13">
    <source>
        <dbReference type="EMBL" id="KAK4234517.1"/>
    </source>
</evidence>
<reference evidence="13" key="1">
    <citation type="journal article" date="2023" name="Mol. Phylogenet. Evol.">
        <title>Genome-scale phylogeny and comparative genomics of the fungal order Sordariales.</title>
        <authorList>
            <person name="Hensen N."/>
            <person name="Bonometti L."/>
            <person name="Westerberg I."/>
            <person name="Brannstrom I.O."/>
            <person name="Guillou S."/>
            <person name="Cros-Aarteil S."/>
            <person name="Calhoun S."/>
            <person name="Haridas S."/>
            <person name="Kuo A."/>
            <person name="Mondo S."/>
            <person name="Pangilinan J."/>
            <person name="Riley R."/>
            <person name="LaButti K."/>
            <person name="Andreopoulos B."/>
            <person name="Lipzen A."/>
            <person name="Chen C."/>
            <person name="Yan M."/>
            <person name="Daum C."/>
            <person name="Ng V."/>
            <person name="Clum A."/>
            <person name="Steindorff A."/>
            <person name="Ohm R.A."/>
            <person name="Martin F."/>
            <person name="Silar P."/>
            <person name="Natvig D.O."/>
            <person name="Lalanne C."/>
            <person name="Gautier V."/>
            <person name="Ament-Velasquez S.L."/>
            <person name="Kruys A."/>
            <person name="Hutchinson M.I."/>
            <person name="Powell A.J."/>
            <person name="Barry K."/>
            <person name="Miller A.N."/>
            <person name="Grigoriev I.V."/>
            <person name="Debuchy R."/>
            <person name="Gladieux P."/>
            <person name="Hiltunen Thoren M."/>
            <person name="Johannesson H."/>
        </authorList>
    </citation>
    <scope>NUCLEOTIDE SEQUENCE</scope>
    <source>
        <strain evidence="13">CBS 532.94</strain>
    </source>
</reference>
<evidence type="ECO:0000256" key="1">
    <source>
        <dbReference type="ARBA" id="ARBA00004141"/>
    </source>
</evidence>
<feature type="transmembrane region" description="Helical" evidence="11">
    <location>
        <begin position="138"/>
        <end position="162"/>
    </location>
</feature>
<evidence type="ECO:0000256" key="8">
    <source>
        <dbReference type="ARBA" id="ARBA00023065"/>
    </source>
</evidence>
<dbReference type="InterPro" id="IPR051410">
    <property type="entry name" value="Ferric/Cupric_Reductase"/>
</dbReference>
<keyword evidence="3" id="KW-0813">Transport</keyword>
<feature type="transmembrane region" description="Helical" evidence="11">
    <location>
        <begin position="51"/>
        <end position="71"/>
    </location>
</feature>
<dbReference type="InterPro" id="IPR013130">
    <property type="entry name" value="Fe3_Rdtase_TM_dom"/>
</dbReference>
<dbReference type="Pfam" id="PF08022">
    <property type="entry name" value="FAD_binding_8"/>
    <property type="match status" value="1"/>
</dbReference>
<feature type="region of interest" description="Disordered" evidence="10">
    <location>
        <begin position="555"/>
        <end position="584"/>
    </location>
</feature>
<dbReference type="GO" id="GO:0000293">
    <property type="term" value="F:ferric-chelate reductase activity"/>
    <property type="evidence" value="ECO:0007669"/>
    <property type="project" value="UniProtKB-ARBA"/>
</dbReference>
<name>A0AAN7C4B5_9PEZI</name>
<evidence type="ECO:0000256" key="7">
    <source>
        <dbReference type="ARBA" id="ARBA00023002"/>
    </source>
</evidence>
<keyword evidence="7" id="KW-0560">Oxidoreductase</keyword>
<dbReference type="InterPro" id="IPR013121">
    <property type="entry name" value="Fe_red_NAD-bd_6"/>
</dbReference>
<dbReference type="InterPro" id="IPR013112">
    <property type="entry name" value="FAD-bd_8"/>
</dbReference>
<dbReference type="PROSITE" id="PS51384">
    <property type="entry name" value="FAD_FR"/>
    <property type="match status" value="1"/>
</dbReference>
<dbReference type="SUPFAM" id="SSF52343">
    <property type="entry name" value="Ferredoxin reductase-like, C-terminal NADP-linked domain"/>
    <property type="match status" value="1"/>
</dbReference>
<dbReference type="Proteomes" id="UP001303760">
    <property type="component" value="Unassembled WGS sequence"/>
</dbReference>
<evidence type="ECO:0000256" key="9">
    <source>
        <dbReference type="ARBA" id="ARBA00023136"/>
    </source>
</evidence>
<dbReference type="Gene3D" id="3.40.50.80">
    <property type="entry name" value="Nucleotide-binding domain of ferredoxin-NADP reductase (FNR) module"/>
    <property type="match status" value="1"/>
</dbReference>
<dbReference type="GO" id="GO:0006879">
    <property type="term" value="P:intracellular iron ion homeostasis"/>
    <property type="evidence" value="ECO:0007669"/>
    <property type="project" value="TreeGrafter"/>
</dbReference>
<dbReference type="GO" id="GO:0006826">
    <property type="term" value="P:iron ion transport"/>
    <property type="evidence" value="ECO:0007669"/>
    <property type="project" value="TreeGrafter"/>
</dbReference>
<feature type="domain" description="FAD-binding FR-type" evidence="12">
    <location>
        <begin position="356"/>
        <end position="467"/>
    </location>
</feature>
<dbReference type="GO" id="GO:0005886">
    <property type="term" value="C:plasma membrane"/>
    <property type="evidence" value="ECO:0007669"/>
    <property type="project" value="TreeGrafter"/>
</dbReference>
<gene>
    <name evidence="13" type="ORF">C8A03DRAFT_37712</name>
</gene>
<proteinExistence type="inferred from homology"/>
<feature type="compositionally biased region" description="Basic and acidic residues" evidence="10">
    <location>
        <begin position="555"/>
        <end position="565"/>
    </location>
</feature>
<sequence>MALAPRHIQNLSEAASLEPHWGYADRAVPCTSDPGSCAYLDVVYLAHDRSIIYTGIFWLTLGGILLAWALWRRIFPSPDDAGDYQLQPPSSEPESQHRTKPSSSFTRLRHAIASTTRYYLLPSSPLRPLFGHTTRLQLLLLCFLISYLTLWSFLGITYARWITPVKNSSPPLYNTRTSLGPWADRVGVLAYALTPLSILLASRENVLSWLTGVPYTSFMFLHRWTGYVILIQSALHTLGWVLVEAWMYQPQPKVWNDWIAQQYAIWGVVALVLLVVLWIGTWGVSVRVTGYEAFRKGHYVLAMVYIGALIGHWKQLQCFLVPGLVLWGLDRGARLVRMGLLHYGYWQEKGGHGFKAAEADARVWRDRELGDVVRLDFEHVQAPWKVGQHFFLCFAEGCIWQSHPFTPLSLPVADAMGRVRHSYVFRAKGGETRKIVDVLAEKRDAAPSTRLTTPVILQGPYGESIVEGLAHDVNVLCVAGGTGITFVLPVLLRLVRGHPAPGRKIELVWAVKRGQDLEWVGPEMDELRRLGARHDIRIRSFVTAERIPVASKELTVTDEKGRTESEYDAESVQGTPSTRSRHDHRPDVTVAVDEFVGGVVQGPTRVFASGPPGMIRDLRAAVARCNSGARVWKGEERFDVRLFCDDRLE</sequence>
<dbReference type="InterPro" id="IPR039261">
    <property type="entry name" value="FNR_nucleotide-bd"/>
</dbReference>
<evidence type="ECO:0000313" key="14">
    <source>
        <dbReference type="Proteomes" id="UP001303760"/>
    </source>
</evidence>
<keyword evidence="5" id="KW-0249">Electron transport</keyword>
<reference evidence="13" key="2">
    <citation type="submission" date="2023-05" db="EMBL/GenBank/DDBJ databases">
        <authorList>
            <consortium name="Lawrence Berkeley National Laboratory"/>
            <person name="Steindorff A."/>
            <person name="Hensen N."/>
            <person name="Bonometti L."/>
            <person name="Westerberg I."/>
            <person name="Brannstrom I.O."/>
            <person name="Guillou S."/>
            <person name="Cros-Aarteil S."/>
            <person name="Calhoun S."/>
            <person name="Haridas S."/>
            <person name="Kuo A."/>
            <person name="Mondo S."/>
            <person name="Pangilinan J."/>
            <person name="Riley R."/>
            <person name="Labutti K."/>
            <person name="Andreopoulos B."/>
            <person name="Lipzen A."/>
            <person name="Chen C."/>
            <person name="Yanf M."/>
            <person name="Daum C."/>
            <person name="Ng V."/>
            <person name="Clum A."/>
            <person name="Ohm R."/>
            <person name="Martin F."/>
            <person name="Silar P."/>
            <person name="Natvig D."/>
            <person name="Lalanne C."/>
            <person name="Gautier V."/>
            <person name="Ament-Velasquez S.L."/>
            <person name="Kruys A."/>
            <person name="Hutchinson M.I."/>
            <person name="Powell A.J."/>
            <person name="Barry K."/>
            <person name="Miller A.N."/>
            <person name="Grigoriev I.V."/>
            <person name="Debuchy R."/>
            <person name="Gladieux P."/>
            <person name="Thoren M.H."/>
            <person name="Johannesson H."/>
        </authorList>
    </citation>
    <scope>NUCLEOTIDE SEQUENCE</scope>
    <source>
        <strain evidence="13">CBS 532.94</strain>
    </source>
</reference>
<dbReference type="GO" id="GO:0015677">
    <property type="term" value="P:copper ion import"/>
    <property type="evidence" value="ECO:0007669"/>
    <property type="project" value="TreeGrafter"/>
</dbReference>
<dbReference type="AlphaFoldDB" id="A0AAN7C4B5"/>
<keyword evidence="6 11" id="KW-1133">Transmembrane helix</keyword>
<dbReference type="Pfam" id="PF01794">
    <property type="entry name" value="Ferric_reduct"/>
    <property type="match status" value="1"/>
</dbReference>
<keyword evidence="8" id="KW-0406">Ion transport</keyword>
<dbReference type="SFLD" id="SFLDG01168">
    <property type="entry name" value="Ferric_reductase_subgroup_(FRE"/>
    <property type="match status" value="1"/>
</dbReference>
<feature type="transmembrane region" description="Helical" evidence="11">
    <location>
        <begin position="263"/>
        <end position="285"/>
    </location>
</feature>
<comment type="caution">
    <text evidence="13">The sequence shown here is derived from an EMBL/GenBank/DDBJ whole genome shotgun (WGS) entry which is preliminary data.</text>
</comment>
<dbReference type="PANTHER" id="PTHR32361:SF3">
    <property type="entry name" value="REDUCTASE, PUTATIVE (AFU_ORTHOLOGUE AFUA_6G13750)-RELATED"/>
    <property type="match status" value="1"/>
</dbReference>
<evidence type="ECO:0000256" key="2">
    <source>
        <dbReference type="ARBA" id="ARBA00006278"/>
    </source>
</evidence>
<dbReference type="CDD" id="cd06186">
    <property type="entry name" value="NOX_Duox_like_FAD_NADP"/>
    <property type="match status" value="1"/>
</dbReference>
<dbReference type="InterPro" id="IPR017927">
    <property type="entry name" value="FAD-bd_FR_type"/>
</dbReference>
<comment type="subcellular location">
    <subcellularLocation>
        <location evidence="1">Membrane</location>
        <topology evidence="1">Multi-pass membrane protein</topology>
    </subcellularLocation>
</comment>
<feature type="region of interest" description="Disordered" evidence="10">
    <location>
        <begin position="83"/>
        <end position="104"/>
    </location>
</feature>
<evidence type="ECO:0000256" key="6">
    <source>
        <dbReference type="ARBA" id="ARBA00022989"/>
    </source>
</evidence>
<dbReference type="PANTHER" id="PTHR32361">
    <property type="entry name" value="FERRIC/CUPRIC REDUCTASE TRANSMEMBRANE COMPONENT"/>
    <property type="match status" value="1"/>
</dbReference>
<dbReference type="Pfam" id="PF08030">
    <property type="entry name" value="NAD_binding_6"/>
    <property type="match status" value="1"/>
</dbReference>
<protein>
    <submittedName>
        <fullName evidence="13">Ferric reductase transmembrane component 3</fullName>
    </submittedName>
</protein>
<evidence type="ECO:0000256" key="10">
    <source>
        <dbReference type="SAM" id="MobiDB-lite"/>
    </source>
</evidence>
<dbReference type="SFLD" id="SFLDS00052">
    <property type="entry name" value="Ferric_Reductase_Domain"/>
    <property type="match status" value="1"/>
</dbReference>
<accession>A0AAN7C4B5</accession>
<evidence type="ECO:0000256" key="3">
    <source>
        <dbReference type="ARBA" id="ARBA00022448"/>
    </source>
</evidence>
<evidence type="ECO:0000259" key="12">
    <source>
        <dbReference type="PROSITE" id="PS51384"/>
    </source>
</evidence>
<keyword evidence="9 11" id="KW-0472">Membrane</keyword>